<evidence type="ECO:0000256" key="2">
    <source>
        <dbReference type="SAM" id="Phobius"/>
    </source>
</evidence>
<keyword evidence="2" id="KW-0812">Transmembrane</keyword>
<dbReference type="Proteomes" id="UP000193067">
    <property type="component" value="Unassembled WGS sequence"/>
</dbReference>
<evidence type="ECO:0000313" key="3">
    <source>
        <dbReference type="EMBL" id="OSC97564.1"/>
    </source>
</evidence>
<feature type="region of interest" description="Disordered" evidence="1">
    <location>
        <begin position="190"/>
        <end position="212"/>
    </location>
</feature>
<dbReference type="OrthoDB" id="2754126at2759"/>
<protein>
    <submittedName>
        <fullName evidence="3">Uncharacterized protein</fullName>
    </submittedName>
</protein>
<evidence type="ECO:0000313" key="4">
    <source>
        <dbReference type="Proteomes" id="UP000193067"/>
    </source>
</evidence>
<dbReference type="AlphaFoldDB" id="A0A1Y2I8Z2"/>
<organism evidence="3 4">
    <name type="scientific">Trametes coccinea (strain BRFM310)</name>
    <name type="common">Pycnoporus coccineus</name>
    <dbReference type="NCBI Taxonomy" id="1353009"/>
    <lineage>
        <taxon>Eukaryota</taxon>
        <taxon>Fungi</taxon>
        <taxon>Dikarya</taxon>
        <taxon>Basidiomycota</taxon>
        <taxon>Agaricomycotina</taxon>
        <taxon>Agaricomycetes</taxon>
        <taxon>Polyporales</taxon>
        <taxon>Polyporaceae</taxon>
        <taxon>Trametes</taxon>
    </lineage>
</organism>
<name>A0A1Y2I8Z2_TRAC3</name>
<dbReference type="EMBL" id="KZ084149">
    <property type="protein sequence ID" value="OSC97564.1"/>
    <property type="molecule type" value="Genomic_DNA"/>
</dbReference>
<feature type="compositionally biased region" description="Polar residues" evidence="1">
    <location>
        <begin position="196"/>
        <end position="208"/>
    </location>
</feature>
<keyword evidence="4" id="KW-1185">Reference proteome</keyword>
<accession>A0A1Y2I8Z2</accession>
<gene>
    <name evidence="3" type="ORF">PYCCODRAFT_1122554</name>
</gene>
<reference evidence="3 4" key="1">
    <citation type="journal article" date="2015" name="Biotechnol. Biofuels">
        <title>Enhanced degradation of softwood versus hardwood by the white-rot fungus Pycnoporus coccineus.</title>
        <authorList>
            <person name="Couturier M."/>
            <person name="Navarro D."/>
            <person name="Chevret D."/>
            <person name="Henrissat B."/>
            <person name="Piumi F."/>
            <person name="Ruiz-Duenas F.J."/>
            <person name="Martinez A.T."/>
            <person name="Grigoriev I.V."/>
            <person name="Riley R."/>
            <person name="Lipzen A."/>
            <person name="Berrin J.G."/>
            <person name="Master E.R."/>
            <person name="Rosso M.N."/>
        </authorList>
    </citation>
    <scope>NUCLEOTIDE SEQUENCE [LARGE SCALE GENOMIC DNA]</scope>
    <source>
        <strain evidence="3 4">BRFM310</strain>
    </source>
</reference>
<keyword evidence="2" id="KW-0472">Membrane</keyword>
<keyword evidence="2" id="KW-1133">Transmembrane helix</keyword>
<feature type="transmembrane region" description="Helical" evidence="2">
    <location>
        <begin position="6"/>
        <end position="30"/>
    </location>
</feature>
<evidence type="ECO:0000256" key="1">
    <source>
        <dbReference type="SAM" id="MobiDB-lite"/>
    </source>
</evidence>
<sequence length="340" mass="37896">MSELGFNILGVITGVIGMVAVIPPLTYWFWCYLPTPKLREVEQRFKEAEAHFEEVLKSGLLTEVDELHGIYATYWSLQFRIDDARAEVYNIRTMSDELACWWKGLSSDMVVICHQLAKFRARLSKSSSRERRALAAAGYTARFASWSASREHLVHPIPGSSWSPAMSILRSPPAPVVVDGPQIPPLRDYSWPPTPFSQSTESPTSLPSPRNCAASADVKRHTISDDDLRHLLTLALPRTRDAEGGRRQRAARQAVLKRFGKQLAGGHPWRRNAVSPELGAMHGRFKEAKQFRPVSHAADGVSQQNVVDLRNYLHLDPASLTPQRAGGFDGVEVAPPDLKT</sequence>
<proteinExistence type="predicted"/>